<evidence type="ECO:0000313" key="3">
    <source>
        <dbReference type="EMBL" id="WFF43587.1"/>
    </source>
</evidence>
<evidence type="ECO:0000256" key="1">
    <source>
        <dbReference type="SAM" id="MobiDB-lite"/>
    </source>
</evidence>
<dbReference type="Proteomes" id="UP001321526">
    <property type="component" value="Chromosome"/>
</dbReference>
<dbReference type="PANTHER" id="PTHR43143">
    <property type="entry name" value="METALLOPHOSPHOESTERASE, CALCINEURIN SUPERFAMILY"/>
    <property type="match status" value="1"/>
</dbReference>
<dbReference type="InterPro" id="IPR013320">
    <property type="entry name" value="ConA-like_dom_sf"/>
</dbReference>
<keyword evidence="4" id="KW-1185">Reference proteome</keyword>
<organism evidence="3 4">
    <name type="scientific">Salinicola endophyticus</name>
    <dbReference type="NCBI Taxonomy" id="1949083"/>
    <lineage>
        <taxon>Bacteria</taxon>
        <taxon>Pseudomonadati</taxon>
        <taxon>Pseudomonadota</taxon>
        <taxon>Gammaproteobacteria</taxon>
        <taxon>Oceanospirillales</taxon>
        <taxon>Halomonadaceae</taxon>
        <taxon>Salinicola</taxon>
    </lineage>
</organism>
<dbReference type="InterPro" id="IPR029052">
    <property type="entry name" value="Metallo-depent_PP-like"/>
</dbReference>
<dbReference type="Pfam" id="PF00149">
    <property type="entry name" value="Metallophos"/>
    <property type="match status" value="1"/>
</dbReference>
<proteinExistence type="predicted"/>
<dbReference type="Gene3D" id="3.60.21.10">
    <property type="match status" value="1"/>
</dbReference>
<accession>A0ABY8FM25</accession>
<dbReference type="Gene3D" id="2.60.120.200">
    <property type="match status" value="1"/>
</dbReference>
<dbReference type="Pfam" id="PF13385">
    <property type="entry name" value="Laminin_G_3"/>
    <property type="match status" value="1"/>
</dbReference>
<dbReference type="InterPro" id="IPR051918">
    <property type="entry name" value="STPP_CPPED1"/>
</dbReference>
<evidence type="ECO:0000259" key="2">
    <source>
        <dbReference type="Pfam" id="PF00149"/>
    </source>
</evidence>
<feature type="domain" description="Calcineurin-like phosphoesterase" evidence="2">
    <location>
        <begin position="45"/>
        <end position="277"/>
    </location>
</feature>
<name>A0ABY8FM25_9GAMM</name>
<dbReference type="SUPFAM" id="SSF49899">
    <property type="entry name" value="Concanavalin A-like lectins/glucanases"/>
    <property type="match status" value="1"/>
</dbReference>
<gene>
    <name evidence="3" type="ORF">EVC62_10675</name>
</gene>
<reference evidence="3 4" key="1">
    <citation type="submission" date="2019-01" db="EMBL/GenBank/DDBJ databases">
        <title>Genome sequence of Salinicola endophyticus REST5.</title>
        <authorList>
            <person name="Nascimento F.X."/>
        </authorList>
    </citation>
    <scope>NUCLEOTIDE SEQUENCE [LARGE SCALE GENOMIC DNA]</scope>
    <source>
        <strain evidence="3 4">REST5</strain>
    </source>
</reference>
<protein>
    <submittedName>
        <fullName evidence="3">Serine/threonine protein phosphatase</fullName>
    </submittedName>
</protein>
<evidence type="ECO:0000313" key="4">
    <source>
        <dbReference type="Proteomes" id="UP001321526"/>
    </source>
</evidence>
<feature type="compositionally biased region" description="Polar residues" evidence="1">
    <location>
        <begin position="23"/>
        <end position="41"/>
    </location>
</feature>
<dbReference type="PANTHER" id="PTHR43143:SF5">
    <property type="entry name" value="SECRETED PROTEIN"/>
    <property type="match status" value="1"/>
</dbReference>
<dbReference type="EMBL" id="CP035631">
    <property type="protein sequence ID" value="WFF43587.1"/>
    <property type="molecule type" value="Genomic_DNA"/>
</dbReference>
<sequence>MSLLVTGCSSSDDNETASDDTSRSSMNTSEPPKSGVSESRNAFTLAVLPDTQKYAENSPERYMAQTRWIADHYAEEKIAFTVHLGDVVENTRFNCDDPAAWTQEWERAREAMALLEANPATPYSILAGNHDVCDPRQWESDRDFSREPFLQNFSPQRQAANFATYQGQAQLDNGTPAPWGGFDSYHIFTVNDFWEDGSPQSFIVLALDWRPSETTLRWASRVLKEHPDLPAILTTHQLMNIGEDGESAIFSEVGPYFWDNLVRDNDQIFLTINGHHHGEATLEARNAYGRKVVMEVVDYQSGYWGGNGMLQLITFDPEGQALHFRSFSPWVAQIPEAERSSVDELERWKYSIDMDFRERFANFNQNSLVENAPGNVEGTLAHWIFDDRYRITSPGSGAGFIDVSGNGNSLSTATLGDPEASLFEVRDIDPPYGYAKGTATFRGDNSKGGFYLETTAPGLAFEKSAAGKQGYLPQYTIEAVLRLPADWTPGENAWSGVLAHQPSATQVCQLHQLSCASGDPSLGLAISSLRELQWLSVPQNGNTRSNWSWEIDRDRWYHVAVVNDGKRTQMYVNGALVMRTGYEQSGLLVQPGSEWLVGASSWEGKPDTPFAGDIAEIRINNRPLDSSEWLYRPQGL</sequence>
<dbReference type="InterPro" id="IPR004843">
    <property type="entry name" value="Calcineurin-like_PHP"/>
</dbReference>
<feature type="region of interest" description="Disordered" evidence="1">
    <location>
        <begin position="1"/>
        <end position="41"/>
    </location>
</feature>
<dbReference type="SUPFAM" id="SSF56300">
    <property type="entry name" value="Metallo-dependent phosphatases"/>
    <property type="match status" value="1"/>
</dbReference>